<evidence type="ECO:0000313" key="2">
    <source>
        <dbReference type="Proteomes" id="UP000230066"/>
    </source>
</evidence>
<reference evidence="1" key="1">
    <citation type="submission" date="2019-03" db="EMBL/GenBank/DDBJ databases">
        <title>Improved annotation for the trematode Fasciola hepatica.</title>
        <authorList>
            <person name="Choi Y.-J."/>
            <person name="Martin J."/>
            <person name="Mitreva M."/>
        </authorList>
    </citation>
    <scope>NUCLEOTIDE SEQUENCE [LARGE SCALE GENOMIC DNA]</scope>
</reference>
<protein>
    <submittedName>
        <fullName evidence="1">Uncharacterized protein</fullName>
    </submittedName>
</protein>
<evidence type="ECO:0000313" key="1">
    <source>
        <dbReference type="EMBL" id="THD28910.1"/>
    </source>
</evidence>
<organism evidence="1 2">
    <name type="scientific">Fasciola hepatica</name>
    <name type="common">Liver fluke</name>
    <dbReference type="NCBI Taxonomy" id="6192"/>
    <lineage>
        <taxon>Eukaryota</taxon>
        <taxon>Metazoa</taxon>
        <taxon>Spiralia</taxon>
        <taxon>Lophotrochozoa</taxon>
        <taxon>Platyhelminthes</taxon>
        <taxon>Trematoda</taxon>
        <taxon>Digenea</taxon>
        <taxon>Plagiorchiida</taxon>
        <taxon>Echinostomata</taxon>
        <taxon>Echinostomatoidea</taxon>
        <taxon>Fasciolidae</taxon>
        <taxon>Fasciola</taxon>
    </lineage>
</organism>
<gene>
    <name evidence="1" type="ORF">D915_000248</name>
</gene>
<name>A0A4E0S490_FASHE</name>
<proteinExistence type="predicted"/>
<keyword evidence="2" id="KW-1185">Reference proteome</keyword>
<dbReference type="AlphaFoldDB" id="A0A4E0S490"/>
<comment type="caution">
    <text evidence="1">The sequence shown here is derived from an EMBL/GenBank/DDBJ whole genome shotgun (WGS) entry which is preliminary data.</text>
</comment>
<sequence>MKVQENCFVVSWVLKTQIYPQHFICTVQKQLRQMNKVRAVGVTMVFFLVFCHSHDTSEPSYEHCMTEEERSKCEKWGIRRTLEILYRPTGGFPANKLQKYLAQHCYLSPTCLALQLKCLYTKLLKKKVGICGDRIWHQLVRQSRDQFEQLPEPLLIRMEQLNPLIQVDE</sequence>
<dbReference type="EMBL" id="JXXN02000043">
    <property type="protein sequence ID" value="THD28910.1"/>
    <property type="molecule type" value="Genomic_DNA"/>
</dbReference>
<accession>A0A4E0S490</accession>
<dbReference type="Proteomes" id="UP000230066">
    <property type="component" value="Unassembled WGS sequence"/>
</dbReference>